<dbReference type="Proteomes" id="UP001605036">
    <property type="component" value="Unassembled WGS sequence"/>
</dbReference>
<comment type="caution">
    <text evidence="3">The sequence shown here is derived from an EMBL/GenBank/DDBJ whole genome shotgun (WGS) entry which is preliminary data.</text>
</comment>
<evidence type="ECO:0000256" key="2">
    <source>
        <dbReference type="SAM" id="Phobius"/>
    </source>
</evidence>
<evidence type="ECO:0000313" key="4">
    <source>
        <dbReference type="Proteomes" id="UP001605036"/>
    </source>
</evidence>
<organism evidence="3 4">
    <name type="scientific">Riccia fluitans</name>
    <dbReference type="NCBI Taxonomy" id="41844"/>
    <lineage>
        <taxon>Eukaryota</taxon>
        <taxon>Viridiplantae</taxon>
        <taxon>Streptophyta</taxon>
        <taxon>Embryophyta</taxon>
        <taxon>Marchantiophyta</taxon>
        <taxon>Marchantiopsida</taxon>
        <taxon>Marchantiidae</taxon>
        <taxon>Marchantiales</taxon>
        <taxon>Ricciaceae</taxon>
        <taxon>Riccia</taxon>
    </lineage>
</organism>
<dbReference type="AlphaFoldDB" id="A0ABD1Y152"/>
<feature type="compositionally biased region" description="Basic and acidic residues" evidence="1">
    <location>
        <begin position="399"/>
        <end position="408"/>
    </location>
</feature>
<gene>
    <name evidence="3" type="ORF">R1flu_000693</name>
</gene>
<accession>A0ABD1Y152</accession>
<feature type="region of interest" description="Disordered" evidence="1">
    <location>
        <begin position="388"/>
        <end position="417"/>
    </location>
</feature>
<dbReference type="EMBL" id="JBHFFA010000006">
    <property type="protein sequence ID" value="KAL2620488.1"/>
    <property type="molecule type" value="Genomic_DNA"/>
</dbReference>
<keyword evidence="4" id="KW-1185">Reference proteome</keyword>
<name>A0ABD1Y152_9MARC</name>
<keyword evidence="2" id="KW-1133">Transmembrane helix</keyword>
<feature type="transmembrane region" description="Helical" evidence="2">
    <location>
        <begin position="338"/>
        <end position="361"/>
    </location>
</feature>
<keyword evidence="2" id="KW-0472">Membrane</keyword>
<evidence type="ECO:0000313" key="3">
    <source>
        <dbReference type="EMBL" id="KAL2620488.1"/>
    </source>
</evidence>
<reference evidence="3 4" key="1">
    <citation type="submission" date="2024-09" db="EMBL/GenBank/DDBJ databases">
        <title>Chromosome-scale assembly of Riccia fluitans.</title>
        <authorList>
            <person name="Paukszto L."/>
            <person name="Sawicki J."/>
            <person name="Karawczyk K."/>
            <person name="Piernik-Szablinska J."/>
            <person name="Szczecinska M."/>
            <person name="Mazdziarz M."/>
        </authorList>
    </citation>
    <scope>NUCLEOTIDE SEQUENCE [LARGE SCALE GENOMIC DNA]</scope>
    <source>
        <strain evidence="3">Rf_01</strain>
        <tissue evidence="3">Aerial parts of the thallus</tissue>
    </source>
</reference>
<evidence type="ECO:0000256" key="1">
    <source>
        <dbReference type="SAM" id="MobiDB-lite"/>
    </source>
</evidence>
<feature type="transmembrane region" description="Helical" evidence="2">
    <location>
        <begin position="263"/>
        <end position="286"/>
    </location>
</feature>
<sequence length="417" mass="45727">MDAGRSVQSPSCGDAWPIEANAATDTPLIYVNERLFTTRRARGGCTSWLDPLCWALVPCPSAGSQTVVSLNAVLIGENIKGNQRKVSKMYALSIIHTGFGLIASYKVTPLTLPDRHDSMASQEGTHQSGAWISPHPILSFLTSDDPVLSELANRRGKFCTQAGVPLLFDSEGSGLVCSRELVEENRSLIGSGSRKRNALLGVVRYENSLESPLRSCLVNLFPLVWPFARGPVGSIRTPSDSSSFVTRPSDRAPALRSVLWSHYYFWFHGGFAGLVMNVLALCVLGPRALPRCPLLARLARLVTVLIIRSFRLLSTMSAPLCHNFAICRSWLTRLLQKVLTLIAGLLVVSTVLHFSSTLAGLRGHRRYVPCFLVGSNVASGSVPDNFLRSGDRVLPPPNRVDRQSRDPRLQVPYYPKH</sequence>
<proteinExistence type="predicted"/>
<protein>
    <submittedName>
        <fullName evidence="3">Uncharacterized protein</fullName>
    </submittedName>
</protein>
<keyword evidence="2" id="KW-0812">Transmembrane</keyword>